<accession>A0A0B7N2V7</accession>
<gene>
    <name evidence="3" type="primary">PARPA_03300.1 scaffold 7241</name>
</gene>
<dbReference type="Pfam" id="PF00561">
    <property type="entry name" value="Abhydrolase_1"/>
    <property type="match status" value="1"/>
</dbReference>
<dbReference type="AlphaFoldDB" id="A0A0B7N2V7"/>
<dbReference type="PANTHER" id="PTHR43433:SF10">
    <property type="entry name" value="AB HYDROLASE-1 DOMAIN-CONTAINING PROTEIN"/>
    <property type="match status" value="1"/>
</dbReference>
<protein>
    <recommendedName>
        <fullName evidence="2">AB hydrolase-1 domain-containing protein</fullName>
    </recommendedName>
</protein>
<evidence type="ECO:0000313" key="4">
    <source>
        <dbReference type="Proteomes" id="UP000054107"/>
    </source>
</evidence>
<feature type="compositionally biased region" description="Basic and acidic residues" evidence="1">
    <location>
        <begin position="248"/>
        <end position="272"/>
    </location>
</feature>
<evidence type="ECO:0000259" key="2">
    <source>
        <dbReference type="Pfam" id="PF00561"/>
    </source>
</evidence>
<dbReference type="Proteomes" id="UP000054107">
    <property type="component" value="Unassembled WGS sequence"/>
</dbReference>
<dbReference type="InterPro" id="IPR000073">
    <property type="entry name" value="AB_hydrolase_1"/>
</dbReference>
<feature type="domain" description="AB hydrolase-1" evidence="2">
    <location>
        <begin position="110"/>
        <end position="398"/>
    </location>
</feature>
<evidence type="ECO:0000313" key="3">
    <source>
        <dbReference type="EMBL" id="CEP09748.1"/>
    </source>
</evidence>
<dbReference type="STRING" id="35722.A0A0B7N2V7"/>
<dbReference type="OrthoDB" id="435520at2759"/>
<keyword evidence="4" id="KW-1185">Reference proteome</keyword>
<evidence type="ECO:0000256" key="1">
    <source>
        <dbReference type="SAM" id="MobiDB-lite"/>
    </source>
</evidence>
<name>A0A0B7N2V7_9FUNG</name>
<dbReference type="Gene3D" id="3.40.50.1820">
    <property type="entry name" value="alpha/beta hydrolase"/>
    <property type="match status" value="1"/>
</dbReference>
<dbReference type="InterPro" id="IPR029058">
    <property type="entry name" value="AB_hydrolase_fold"/>
</dbReference>
<dbReference type="InterPro" id="IPR050471">
    <property type="entry name" value="AB_hydrolase"/>
</dbReference>
<dbReference type="EMBL" id="LN722188">
    <property type="protein sequence ID" value="CEP09748.1"/>
    <property type="molecule type" value="Genomic_DNA"/>
</dbReference>
<proteinExistence type="predicted"/>
<dbReference type="PANTHER" id="PTHR43433">
    <property type="entry name" value="HYDROLASE, ALPHA/BETA FOLD FAMILY PROTEIN"/>
    <property type="match status" value="1"/>
</dbReference>
<dbReference type="SUPFAM" id="SSF53474">
    <property type="entry name" value="alpha/beta-Hydrolases"/>
    <property type="match status" value="1"/>
</dbReference>
<organism evidence="3 4">
    <name type="scientific">Parasitella parasitica</name>
    <dbReference type="NCBI Taxonomy" id="35722"/>
    <lineage>
        <taxon>Eukaryota</taxon>
        <taxon>Fungi</taxon>
        <taxon>Fungi incertae sedis</taxon>
        <taxon>Mucoromycota</taxon>
        <taxon>Mucoromycotina</taxon>
        <taxon>Mucoromycetes</taxon>
        <taxon>Mucorales</taxon>
        <taxon>Mucorineae</taxon>
        <taxon>Mucoraceae</taxon>
        <taxon>Parasitella</taxon>
    </lineage>
</organism>
<feature type="region of interest" description="Disordered" evidence="1">
    <location>
        <begin position="248"/>
        <end position="274"/>
    </location>
</feature>
<reference evidence="3 4" key="1">
    <citation type="submission" date="2014-09" db="EMBL/GenBank/DDBJ databases">
        <authorList>
            <person name="Ellenberger Sabrina"/>
        </authorList>
    </citation>
    <scope>NUCLEOTIDE SEQUENCE [LARGE SCALE GENOMIC DNA]</scope>
    <source>
        <strain evidence="3 4">CBS 412.66</strain>
    </source>
</reference>
<sequence>MDEEPPLLLHASNSTPIFSNKTFKQHTVPLPPLPKQQQSILSPLIAVRPKAPITANAKTSIIPKAPRVNVLREPRLHQTYQYIASSDGRLRSHKVGYAVYGPVHGHPVFVIGGYGCTRMVGIMFEGLAYRYGLRMIWPERPGYGLSEECGSHEITALEWADVVVQLADNLSIQQFCIIAQSVGTVFALAIARKYPKYVLGPIYLISPWVSAQATNTFKWTRRLPAPLVAKTISLALDVMWMFNKGGNDDRLQPKKKKNDDIEQNKQPGEKSGHAMAAVDEDELLASLEDEVFDLPTDFPTNRPLRHFVRPKQMSLFLAMNSYRMSENYCQGQLCDVMVALEKYHRFGFNYADIKIPVSAVWGDKDGLIPPKAIDILANSLRDVRLKILESEGHDLVWKEGVMEWTIRGIAERWRQK</sequence>